<keyword evidence="2" id="KW-1185">Reference proteome</keyword>
<organism evidence="1 2">
    <name type="scientific">Vicia faba</name>
    <name type="common">Broad bean</name>
    <name type="synonym">Faba vulgaris</name>
    <dbReference type="NCBI Taxonomy" id="3906"/>
    <lineage>
        <taxon>Eukaryota</taxon>
        <taxon>Viridiplantae</taxon>
        <taxon>Streptophyta</taxon>
        <taxon>Embryophyta</taxon>
        <taxon>Tracheophyta</taxon>
        <taxon>Spermatophyta</taxon>
        <taxon>Magnoliopsida</taxon>
        <taxon>eudicotyledons</taxon>
        <taxon>Gunneridae</taxon>
        <taxon>Pentapetalae</taxon>
        <taxon>rosids</taxon>
        <taxon>fabids</taxon>
        <taxon>Fabales</taxon>
        <taxon>Fabaceae</taxon>
        <taxon>Papilionoideae</taxon>
        <taxon>50 kb inversion clade</taxon>
        <taxon>NPAAA clade</taxon>
        <taxon>Hologalegina</taxon>
        <taxon>IRL clade</taxon>
        <taxon>Fabeae</taxon>
        <taxon>Vicia</taxon>
    </lineage>
</organism>
<gene>
    <name evidence="1" type="ORF">VFH_V189560</name>
</gene>
<evidence type="ECO:0000313" key="1">
    <source>
        <dbReference type="EMBL" id="CAI8615648.1"/>
    </source>
</evidence>
<dbReference type="Gene3D" id="3.60.10.10">
    <property type="entry name" value="Endonuclease/exonuclease/phosphatase"/>
    <property type="match status" value="1"/>
</dbReference>
<reference evidence="1 2" key="1">
    <citation type="submission" date="2023-01" db="EMBL/GenBank/DDBJ databases">
        <authorList>
            <person name="Kreplak J."/>
        </authorList>
    </citation>
    <scope>NUCLEOTIDE SEQUENCE [LARGE SCALE GENOMIC DNA]</scope>
</reference>
<sequence>MVIGDFNNVLDRAGGNQVQESEYQDMEKMMGDFGLYAHDTIGIHFTWSNGIIHSRIDYALCNRNWFLQFPSCTIEILNAHIYDHKPLKVHPRGHSVKNFQAHFKFQNHLTDNPSSYLVWRAIGKLRMLVFPCIGYRNL</sequence>
<evidence type="ECO:0000313" key="2">
    <source>
        <dbReference type="Proteomes" id="UP001157006"/>
    </source>
</evidence>
<accession>A0AAV1B2H0</accession>
<dbReference type="Proteomes" id="UP001157006">
    <property type="component" value="Chromosome 5"/>
</dbReference>
<proteinExistence type="predicted"/>
<protein>
    <submittedName>
        <fullName evidence="1">Uncharacterized protein</fullName>
    </submittedName>
</protein>
<name>A0AAV1B2H0_VICFA</name>
<dbReference type="AlphaFoldDB" id="A0AAV1B2H0"/>
<dbReference type="PANTHER" id="PTHR33710">
    <property type="entry name" value="BNAC02G09200D PROTEIN"/>
    <property type="match status" value="1"/>
</dbReference>
<dbReference type="EMBL" id="OX451740">
    <property type="protein sequence ID" value="CAI8615648.1"/>
    <property type="molecule type" value="Genomic_DNA"/>
</dbReference>
<dbReference type="SUPFAM" id="SSF56219">
    <property type="entry name" value="DNase I-like"/>
    <property type="match status" value="1"/>
</dbReference>
<dbReference type="InterPro" id="IPR036691">
    <property type="entry name" value="Endo/exonu/phosph_ase_sf"/>
</dbReference>
<dbReference type="PANTHER" id="PTHR33710:SF80">
    <property type="entry name" value="ENDONUCLEASE_EXONUCLEASE_PHOSPHATASE"/>
    <property type="match status" value="1"/>
</dbReference>